<evidence type="ECO:0000256" key="1">
    <source>
        <dbReference type="SAM" id="SignalP"/>
    </source>
</evidence>
<evidence type="ECO:0000313" key="3">
    <source>
        <dbReference type="Proteomes" id="UP001327560"/>
    </source>
</evidence>
<feature type="signal peptide" evidence="1">
    <location>
        <begin position="1"/>
        <end position="29"/>
    </location>
</feature>
<dbReference type="AlphaFoldDB" id="A0AAQ3KLS0"/>
<reference evidence="2 3" key="1">
    <citation type="submission" date="2023-10" db="EMBL/GenBank/DDBJ databases">
        <title>Chromosome-scale genome assembly provides insights into flower coloration mechanisms of Canna indica.</title>
        <authorList>
            <person name="Li C."/>
        </authorList>
    </citation>
    <scope>NUCLEOTIDE SEQUENCE [LARGE SCALE GENOMIC DNA]</scope>
    <source>
        <tissue evidence="2">Flower</tissue>
    </source>
</reference>
<name>A0AAQ3KLS0_9LILI</name>
<gene>
    <name evidence="2" type="ORF">Cni_G18811</name>
</gene>
<keyword evidence="1" id="KW-0732">Signal</keyword>
<keyword evidence="3" id="KW-1185">Reference proteome</keyword>
<feature type="chain" id="PRO_5042834730" evidence="1">
    <location>
        <begin position="30"/>
        <end position="123"/>
    </location>
</feature>
<sequence>MEWRRRLSPAAALAFAVSWMAVLVAPDFAEDSYAYFVWDVSFITAAPLGVKQQVFTSLSTRVNNLVRIRSNIQERPIVAIPDLPGRAPIELPCAELPNFLLEKNHMTDAWDLMKEAQLGCHGV</sequence>
<organism evidence="2 3">
    <name type="scientific">Canna indica</name>
    <name type="common">Indian-shot</name>
    <dbReference type="NCBI Taxonomy" id="4628"/>
    <lineage>
        <taxon>Eukaryota</taxon>
        <taxon>Viridiplantae</taxon>
        <taxon>Streptophyta</taxon>
        <taxon>Embryophyta</taxon>
        <taxon>Tracheophyta</taxon>
        <taxon>Spermatophyta</taxon>
        <taxon>Magnoliopsida</taxon>
        <taxon>Liliopsida</taxon>
        <taxon>Zingiberales</taxon>
        <taxon>Cannaceae</taxon>
        <taxon>Canna</taxon>
    </lineage>
</organism>
<protein>
    <submittedName>
        <fullName evidence="2">Uncharacterized protein</fullName>
    </submittedName>
</protein>
<accession>A0AAQ3KLS0</accession>
<dbReference type="EMBL" id="CP136895">
    <property type="protein sequence ID" value="WOL10057.1"/>
    <property type="molecule type" value="Genomic_DNA"/>
</dbReference>
<evidence type="ECO:0000313" key="2">
    <source>
        <dbReference type="EMBL" id="WOL10057.1"/>
    </source>
</evidence>
<dbReference type="Proteomes" id="UP001327560">
    <property type="component" value="Chromosome 6"/>
</dbReference>
<proteinExistence type="predicted"/>